<gene>
    <name evidence="1" type="ORF">SH601_01155</name>
</gene>
<dbReference type="Proteomes" id="UP001277972">
    <property type="component" value="Unassembled WGS sequence"/>
</dbReference>
<protein>
    <submittedName>
        <fullName evidence="1">Uncharacterized protein</fullName>
    </submittedName>
</protein>
<name>A0ACC6M128_9BACI</name>
<comment type="caution">
    <text evidence="1">The sequence shown here is derived from an EMBL/GenBank/DDBJ whole genome shotgun (WGS) entry which is preliminary data.</text>
</comment>
<accession>A0ACC6M128</accession>
<sequence length="62" mass="7454">MNYATPIYFDPHSRQLIRMKAGEKEVFPDRLLQVDIQHARLRRFLDEQNIEQFPTFTAIFLS</sequence>
<organism evidence="1 2">
    <name type="scientific">Gracilibacillus pellucidus</name>
    <dbReference type="NCBI Taxonomy" id="3095368"/>
    <lineage>
        <taxon>Bacteria</taxon>
        <taxon>Bacillati</taxon>
        <taxon>Bacillota</taxon>
        <taxon>Bacilli</taxon>
        <taxon>Bacillales</taxon>
        <taxon>Bacillaceae</taxon>
        <taxon>Gracilibacillus</taxon>
    </lineage>
</organism>
<evidence type="ECO:0000313" key="2">
    <source>
        <dbReference type="Proteomes" id="UP001277972"/>
    </source>
</evidence>
<keyword evidence="2" id="KW-1185">Reference proteome</keyword>
<dbReference type="EMBL" id="JAWZSR010000001">
    <property type="protein sequence ID" value="MDX8044582.1"/>
    <property type="molecule type" value="Genomic_DNA"/>
</dbReference>
<evidence type="ECO:0000313" key="1">
    <source>
        <dbReference type="EMBL" id="MDX8044582.1"/>
    </source>
</evidence>
<proteinExistence type="predicted"/>
<reference evidence="1" key="1">
    <citation type="submission" date="2023-11" db="EMBL/GenBank/DDBJ databases">
        <title>Gracilibacillus pellucida a moderately halophilic bacterium isolated from saline soil in Xinjiang province.</title>
        <authorList>
            <person name="Zhang Z."/>
            <person name="Tan F."/>
            <person name="Wang Y."/>
            <person name="Xia M."/>
        </authorList>
    </citation>
    <scope>NUCLEOTIDE SEQUENCE</scope>
    <source>
        <strain evidence="1">S3-1-1</strain>
    </source>
</reference>